<dbReference type="PROSITE" id="PS51257">
    <property type="entry name" value="PROKAR_LIPOPROTEIN"/>
    <property type="match status" value="1"/>
</dbReference>
<dbReference type="EMBL" id="UINC01020560">
    <property type="protein sequence ID" value="SVA86221.1"/>
    <property type="molecule type" value="Genomic_DNA"/>
</dbReference>
<dbReference type="AlphaFoldDB" id="A0A381ZBA7"/>
<protein>
    <recommendedName>
        <fullName evidence="2">Lipoprotein</fullName>
    </recommendedName>
</protein>
<evidence type="ECO:0008006" key="2">
    <source>
        <dbReference type="Google" id="ProtNLM"/>
    </source>
</evidence>
<reference evidence="1" key="1">
    <citation type="submission" date="2018-05" db="EMBL/GenBank/DDBJ databases">
        <authorList>
            <person name="Lanie J.A."/>
            <person name="Ng W.-L."/>
            <person name="Kazmierczak K.M."/>
            <person name="Andrzejewski T.M."/>
            <person name="Davidsen T.M."/>
            <person name="Wayne K.J."/>
            <person name="Tettelin H."/>
            <person name="Glass J.I."/>
            <person name="Rusch D."/>
            <person name="Podicherti R."/>
            <person name="Tsui H.-C.T."/>
            <person name="Winkler M.E."/>
        </authorList>
    </citation>
    <scope>NUCLEOTIDE SEQUENCE</scope>
</reference>
<proteinExistence type="predicted"/>
<accession>A0A381ZBA7</accession>
<name>A0A381ZBA7_9ZZZZ</name>
<sequence length="117" mass="13666">MKYNPVINFAISTALLASIVLSGCSGQRVYVYEKIPEANECRRYTEYFQVSKCNRKHHFTMSKKLYRAIQTTNYRLKKKFNQKVKCTQKNNRPVPTGCYETHLPSRFNLPTYGKTAD</sequence>
<gene>
    <name evidence="1" type="ORF">METZ01_LOCUS139075</name>
</gene>
<organism evidence="1">
    <name type="scientific">marine metagenome</name>
    <dbReference type="NCBI Taxonomy" id="408172"/>
    <lineage>
        <taxon>unclassified sequences</taxon>
        <taxon>metagenomes</taxon>
        <taxon>ecological metagenomes</taxon>
    </lineage>
</organism>
<evidence type="ECO:0000313" key="1">
    <source>
        <dbReference type="EMBL" id="SVA86221.1"/>
    </source>
</evidence>